<dbReference type="OrthoDB" id="7875456at2"/>
<dbReference type="EMBL" id="CP025583">
    <property type="protein sequence ID" value="AUM73456.1"/>
    <property type="molecule type" value="Genomic_DNA"/>
</dbReference>
<dbReference type="AlphaFoldDB" id="A0A2K9MEP2"/>
<accession>A0A2K9MEP2</accession>
<feature type="signal peptide" evidence="1">
    <location>
        <begin position="1"/>
        <end position="19"/>
    </location>
</feature>
<name>A0A2K9MEP2_9RHOB</name>
<organism evidence="2 3">
    <name type="scientific">Paracoccus jeotgali</name>
    <dbReference type="NCBI Taxonomy" id="2065379"/>
    <lineage>
        <taxon>Bacteria</taxon>
        <taxon>Pseudomonadati</taxon>
        <taxon>Pseudomonadota</taxon>
        <taxon>Alphaproteobacteria</taxon>
        <taxon>Rhodobacterales</taxon>
        <taxon>Paracoccaceae</taxon>
        <taxon>Paracoccus</taxon>
    </lineage>
</organism>
<dbReference type="PROSITE" id="PS51257">
    <property type="entry name" value="PROKAR_LIPOPROTEIN"/>
    <property type="match status" value="1"/>
</dbReference>
<dbReference type="RefSeq" id="WP_101498840.1">
    <property type="nucleotide sequence ID" value="NZ_CP025583.1"/>
</dbReference>
<evidence type="ECO:0000313" key="3">
    <source>
        <dbReference type="Proteomes" id="UP000234882"/>
    </source>
</evidence>
<protein>
    <recommendedName>
        <fullName evidence="4">Excinuclease ABC subunit B</fullName>
    </recommendedName>
</protein>
<dbReference type="Proteomes" id="UP000234882">
    <property type="component" value="Chromosome"/>
</dbReference>
<proteinExistence type="predicted"/>
<evidence type="ECO:0000256" key="1">
    <source>
        <dbReference type="SAM" id="SignalP"/>
    </source>
</evidence>
<gene>
    <name evidence="2" type="ORF">CYR75_03345</name>
</gene>
<feature type="chain" id="PRO_5014959959" description="Excinuclease ABC subunit B" evidence="1">
    <location>
        <begin position="20"/>
        <end position="142"/>
    </location>
</feature>
<evidence type="ECO:0008006" key="4">
    <source>
        <dbReference type="Google" id="ProtNLM"/>
    </source>
</evidence>
<keyword evidence="3" id="KW-1185">Reference proteome</keyword>
<sequence length="142" mass="16138">MTRRLRLAMAALILPLILAACGTPQERCIRNNTGEYRSLQALLTETEANLARGYAWRERNVVRSEFTTCRRPVRAEDGGIVYAEYGCWRDVTDVERYRVPIDPASETRKRDNLAAKLKAEAPRARLAVDQCKAAYPEARRPS</sequence>
<reference evidence="3" key="1">
    <citation type="submission" date="2017-12" db="EMBL/GenBank/DDBJ databases">
        <title>Genomic analysis of Paracoccus sp. CBA4604.</title>
        <authorList>
            <person name="Roh S.W."/>
            <person name="Kim J.Y."/>
            <person name="Kim J.S."/>
        </authorList>
    </citation>
    <scope>NUCLEOTIDE SEQUENCE [LARGE SCALE GENOMIC DNA]</scope>
    <source>
        <strain evidence="3">CBA4604</strain>
    </source>
</reference>
<evidence type="ECO:0000313" key="2">
    <source>
        <dbReference type="EMBL" id="AUM73456.1"/>
    </source>
</evidence>
<dbReference type="KEGG" id="paru:CYR75_03345"/>
<keyword evidence="1" id="KW-0732">Signal</keyword>